<dbReference type="AlphaFoldDB" id="A0A0B2U6U0"/>
<proteinExistence type="predicted"/>
<protein>
    <recommendedName>
        <fullName evidence="3">Lipoprotein</fullName>
    </recommendedName>
</protein>
<accession>A0A0B2U6U0</accession>
<dbReference type="Proteomes" id="UP000031012">
    <property type="component" value="Unassembled WGS sequence"/>
</dbReference>
<evidence type="ECO:0000313" key="2">
    <source>
        <dbReference type="Proteomes" id="UP000031012"/>
    </source>
</evidence>
<dbReference type="PROSITE" id="PS51257">
    <property type="entry name" value="PROKAR_LIPOPROTEIN"/>
    <property type="match status" value="1"/>
</dbReference>
<gene>
    <name evidence="1" type="ORF">DH17_01150</name>
</gene>
<evidence type="ECO:0000313" key="1">
    <source>
        <dbReference type="EMBL" id="KHN66646.1"/>
    </source>
</evidence>
<reference evidence="1 2" key="1">
    <citation type="submission" date="2014-03" db="EMBL/GenBank/DDBJ databases">
        <title>Genome sequence of the diesel-degrader and plant-growth promoter Acinetobacter oleivorans PF-1 isolated from the roots of poplar tree.</title>
        <authorList>
            <person name="Gkorezis P."/>
            <person name="van Hamme J."/>
            <person name="Rineau F."/>
            <person name="Vangronsveld J."/>
            <person name="Francetti A."/>
        </authorList>
    </citation>
    <scope>NUCLEOTIDE SEQUENCE [LARGE SCALE GENOMIC DNA]</scope>
    <source>
        <strain evidence="1 2">PF1</strain>
    </source>
</reference>
<evidence type="ECO:0008006" key="3">
    <source>
        <dbReference type="Google" id="ProtNLM"/>
    </source>
</evidence>
<comment type="caution">
    <text evidence="1">The sequence shown here is derived from an EMBL/GenBank/DDBJ whole genome shotgun (WGS) entry which is preliminary data.</text>
</comment>
<sequence length="163" mass="19241">MKNTFIYVSLTLLLCSCTGDWKAKMGLGCFMEGKLCYDYFNYSETYEKYLILTLNKNEYKVEVGGNWSNWISCQAVDNKSSLCSAQQLIIPFERLKRDCNGKLDILKFSKEYWQIKYYLVNLRINSNPPYSIKEVDNKYLINNGFLKWKEKQLINEKQEILCP</sequence>
<organism evidence="1 2">
    <name type="scientific">Acinetobacter oleivorans</name>
    <dbReference type="NCBI Taxonomy" id="1148157"/>
    <lineage>
        <taxon>Bacteria</taxon>
        <taxon>Pseudomonadati</taxon>
        <taxon>Pseudomonadota</taxon>
        <taxon>Gammaproteobacteria</taxon>
        <taxon>Moraxellales</taxon>
        <taxon>Moraxellaceae</taxon>
        <taxon>Acinetobacter</taxon>
    </lineage>
</organism>
<dbReference type="EMBL" id="JHQK01000010">
    <property type="protein sequence ID" value="KHN66646.1"/>
    <property type="molecule type" value="Genomic_DNA"/>
</dbReference>
<name>A0A0B2U6U0_9GAMM</name>